<accession>A0AAV2SFF9</accession>
<dbReference type="EMBL" id="CAXKWB010063542">
    <property type="protein sequence ID" value="CAL4186722.1"/>
    <property type="molecule type" value="Genomic_DNA"/>
</dbReference>
<comment type="caution">
    <text evidence="2">The sequence shown here is derived from an EMBL/GenBank/DDBJ whole genome shotgun (WGS) entry which is preliminary data.</text>
</comment>
<evidence type="ECO:0000313" key="2">
    <source>
        <dbReference type="EMBL" id="CAL4186722.1"/>
    </source>
</evidence>
<dbReference type="Proteomes" id="UP001497623">
    <property type="component" value="Unassembled WGS sequence"/>
</dbReference>
<gene>
    <name evidence="2" type="ORF">MNOR_LOCUS36083</name>
</gene>
<evidence type="ECO:0000313" key="3">
    <source>
        <dbReference type="Proteomes" id="UP001497623"/>
    </source>
</evidence>
<keyword evidence="1" id="KW-0732">Signal</keyword>
<evidence type="ECO:0000256" key="1">
    <source>
        <dbReference type="SAM" id="SignalP"/>
    </source>
</evidence>
<protein>
    <submittedName>
        <fullName evidence="2">Uncharacterized protein</fullName>
    </submittedName>
</protein>
<keyword evidence="3" id="KW-1185">Reference proteome</keyword>
<feature type="signal peptide" evidence="1">
    <location>
        <begin position="1"/>
        <end position="17"/>
    </location>
</feature>
<proteinExistence type="predicted"/>
<feature type="chain" id="PRO_5043472370" evidence="1">
    <location>
        <begin position="18"/>
        <end position="284"/>
    </location>
</feature>
<reference evidence="2 3" key="1">
    <citation type="submission" date="2024-05" db="EMBL/GenBank/DDBJ databases">
        <authorList>
            <person name="Wallberg A."/>
        </authorList>
    </citation>
    <scope>NUCLEOTIDE SEQUENCE [LARGE SCALE GENOMIC DNA]</scope>
</reference>
<organism evidence="2 3">
    <name type="scientific">Meganyctiphanes norvegica</name>
    <name type="common">Northern krill</name>
    <name type="synonym">Thysanopoda norvegica</name>
    <dbReference type="NCBI Taxonomy" id="48144"/>
    <lineage>
        <taxon>Eukaryota</taxon>
        <taxon>Metazoa</taxon>
        <taxon>Ecdysozoa</taxon>
        <taxon>Arthropoda</taxon>
        <taxon>Crustacea</taxon>
        <taxon>Multicrustacea</taxon>
        <taxon>Malacostraca</taxon>
        <taxon>Eumalacostraca</taxon>
        <taxon>Eucarida</taxon>
        <taxon>Euphausiacea</taxon>
        <taxon>Euphausiidae</taxon>
        <taxon>Meganyctiphanes</taxon>
    </lineage>
</organism>
<name>A0AAV2SFF9_MEGNR</name>
<sequence>MISVALFILSWISYGYGIPCYGCNSYEATSWLYDPSCNIDGYNNASAIVESPVFFTCRINVRYDTDTGLPDNEHVTRYGYYAHNENGTCQDRGNSIECYCEGDLCNTGLCDHCVTWPTTEKTQEPTHMSTDRTDFTHLSTTRKPTQMSTDRTDFTRLSTTQEPTHMSTDRTDFTHLSTTQEPTHMSTDRTDFTHLSTTQEPTHMSTDRTDFTHFFTTEEPSHMSTDHTHFTYVTTPEPNHTTTENGNLECYSCIDCPTVTDETHVVSSSDYLSCFIAIELEIIL</sequence>
<dbReference type="AlphaFoldDB" id="A0AAV2SFF9"/>